<dbReference type="AlphaFoldDB" id="A0A2R8BZ19"/>
<evidence type="ECO:0000313" key="2">
    <source>
        <dbReference type="Proteomes" id="UP000244912"/>
    </source>
</evidence>
<evidence type="ECO:0000313" key="1">
    <source>
        <dbReference type="EMBL" id="SPJ25382.1"/>
    </source>
</evidence>
<proteinExistence type="predicted"/>
<dbReference type="RefSeq" id="WP_108895179.1">
    <property type="nucleotide sequence ID" value="NZ_ONZF01000008.1"/>
</dbReference>
<name>A0A2R8BZ19_9RHOB</name>
<organism evidence="1 2">
    <name type="scientific">Palleronia abyssalis</name>
    <dbReference type="NCBI Taxonomy" id="1501240"/>
    <lineage>
        <taxon>Bacteria</taxon>
        <taxon>Pseudomonadati</taxon>
        <taxon>Pseudomonadota</taxon>
        <taxon>Alphaproteobacteria</taxon>
        <taxon>Rhodobacterales</taxon>
        <taxon>Roseobacteraceae</taxon>
        <taxon>Palleronia</taxon>
    </lineage>
</organism>
<dbReference type="EMBL" id="ONZF01000008">
    <property type="protein sequence ID" value="SPJ25382.1"/>
    <property type="molecule type" value="Genomic_DNA"/>
</dbReference>
<reference evidence="1 2" key="1">
    <citation type="submission" date="2018-03" db="EMBL/GenBank/DDBJ databases">
        <authorList>
            <person name="Keele B.F."/>
        </authorList>
    </citation>
    <scope>NUCLEOTIDE SEQUENCE [LARGE SCALE GENOMIC DNA]</scope>
    <source>
        <strain evidence="1 2">CECT 8504</strain>
    </source>
</reference>
<accession>A0A2R8BZ19</accession>
<sequence>MKELEQLQDEIAQLRNALDDRDGRLRLASIELARLRSAAHQGADSAARWHVLDAIAKDRELTPGRLRDILTGHLDPDGDDLAQLELAFTAMPADRLAILCAEIGVEFAGLRQRFAAIDIDLDATVGPQVS</sequence>
<protein>
    <submittedName>
        <fullName evidence="1">Uncharacterized protein</fullName>
    </submittedName>
</protein>
<keyword evidence="2" id="KW-1185">Reference proteome</keyword>
<gene>
    <name evidence="1" type="ORF">PAA8504_03233</name>
</gene>
<dbReference type="Proteomes" id="UP000244912">
    <property type="component" value="Unassembled WGS sequence"/>
</dbReference>
<dbReference type="OrthoDB" id="144122at2"/>